<evidence type="ECO:0000256" key="1">
    <source>
        <dbReference type="SAM" id="MobiDB-lite"/>
    </source>
</evidence>
<protein>
    <submittedName>
        <fullName evidence="2">Uncharacterized protein</fullName>
    </submittedName>
</protein>
<gene>
    <name evidence="2" type="ORF">CCMP2556_LOCUS19313</name>
</gene>
<reference evidence="2 3" key="1">
    <citation type="submission" date="2024-02" db="EMBL/GenBank/DDBJ databases">
        <authorList>
            <person name="Chen Y."/>
            <person name="Shah S."/>
            <person name="Dougan E. K."/>
            <person name="Thang M."/>
            <person name="Chan C."/>
        </authorList>
    </citation>
    <scope>NUCLEOTIDE SEQUENCE [LARGE SCALE GENOMIC DNA]</scope>
</reference>
<proteinExistence type="predicted"/>
<organism evidence="2 3">
    <name type="scientific">Durusdinium trenchii</name>
    <dbReference type="NCBI Taxonomy" id="1381693"/>
    <lineage>
        <taxon>Eukaryota</taxon>
        <taxon>Sar</taxon>
        <taxon>Alveolata</taxon>
        <taxon>Dinophyceae</taxon>
        <taxon>Suessiales</taxon>
        <taxon>Symbiodiniaceae</taxon>
        <taxon>Durusdinium</taxon>
    </lineage>
</organism>
<feature type="compositionally biased region" description="Low complexity" evidence="1">
    <location>
        <begin position="35"/>
        <end position="46"/>
    </location>
</feature>
<accession>A0ABP0L777</accession>
<keyword evidence="3" id="KW-1185">Reference proteome</keyword>
<name>A0ABP0L777_9DINO</name>
<comment type="caution">
    <text evidence="2">The sequence shown here is derived from an EMBL/GenBank/DDBJ whole genome shotgun (WGS) entry which is preliminary data.</text>
</comment>
<sequence>MSAEQFQAVMDPHPQGLESLMPGAFQKAPAPQWRSSTASSRSSISSLEVPNPVRTATYAPVLPMSPETLNMNIPNWTPWANTFHEAANSEIHGLAPNTMSQALGAGSSAPAPRAFVRGEQIIFQL</sequence>
<feature type="region of interest" description="Disordered" evidence="1">
    <location>
        <begin position="1"/>
        <end position="47"/>
    </location>
</feature>
<evidence type="ECO:0000313" key="3">
    <source>
        <dbReference type="Proteomes" id="UP001642484"/>
    </source>
</evidence>
<dbReference type="Proteomes" id="UP001642484">
    <property type="component" value="Unassembled WGS sequence"/>
</dbReference>
<dbReference type="EMBL" id="CAXAMN010011112">
    <property type="protein sequence ID" value="CAK9034044.1"/>
    <property type="molecule type" value="Genomic_DNA"/>
</dbReference>
<evidence type="ECO:0000313" key="2">
    <source>
        <dbReference type="EMBL" id="CAK9034044.1"/>
    </source>
</evidence>